<organism evidence="7 8">
    <name type="scientific">Pseudogemmobacter lacusdianii</name>
    <dbReference type="NCBI Taxonomy" id="3069608"/>
    <lineage>
        <taxon>Bacteria</taxon>
        <taxon>Pseudomonadati</taxon>
        <taxon>Pseudomonadota</taxon>
        <taxon>Alphaproteobacteria</taxon>
        <taxon>Rhodobacterales</taxon>
        <taxon>Paracoccaceae</taxon>
        <taxon>Pseudogemmobacter</taxon>
    </lineage>
</organism>
<dbReference type="InterPro" id="IPR001638">
    <property type="entry name" value="Solute-binding_3/MltF_N"/>
</dbReference>
<name>A0ABU0W185_9RHOB</name>
<sequence>MKKTALTLALAFGLAAPALAQDLKIGIDSAPYPPMSWQEADGSFHGFEVELAMAVCAAAALNCTHEGVAWNGIIPALETNKIDMIVSSMTITPKRQEVVEFSDPYVSSNAIYIGHKDFVFDPNDPEIIKNTRLAVQTGTSHEDYLTRKFDGQVDLKIYQAQDEQLADLVAGRIDVVLSGRMGSLAFLSSEEGKDFKALAMVEDETYPPLKIGAAFRKGDANIAKFNEGLKTVLQNGTYDEIANKYFDFDVYGMPKP</sequence>
<evidence type="ECO:0000256" key="2">
    <source>
        <dbReference type="ARBA" id="ARBA00010333"/>
    </source>
</evidence>
<keyword evidence="3 5" id="KW-0732">Signal</keyword>
<dbReference type="SUPFAM" id="SSF53850">
    <property type="entry name" value="Periplasmic binding protein-like II"/>
    <property type="match status" value="1"/>
</dbReference>
<reference evidence="7 8" key="1">
    <citation type="submission" date="2023-08" db="EMBL/GenBank/DDBJ databases">
        <title>Characterization of two Paracoccaceae strains isolated from Phycosphere and proposal of Xinfangfangia lacusdiani sp. nov.</title>
        <authorList>
            <person name="Deng Y."/>
            <person name="Zhang Y.Q."/>
        </authorList>
    </citation>
    <scope>NUCLEOTIDE SEQUENCE [LARGE SCALE GENOMIC DNA]</scope>
    <source>
        <strain evidence="7 8">CPCC 101601</strain>
    </source>
</reference>
<feature type="chain" id="PRO_5046235081" evidence="5">
    <location>
        <begin position="21"/>
        <end position="256"/>
    </location>
</feature>
<evidence type="ECO:0000313" key="7">
    <source>
        <dbReference type="EMBL" id="MDQ2067746.1"/>
    </source>
</evidence>
<dbReference type="PANTHER" id="PTHR35936:SF17">
    <property type="entry name" value="ARGININE-BINDING EXTRACELLULAR PROTEIN ARTP"/>
    <property type="match status" value="1"/>
</dbReference>
<evidence type="ECO:0000313" key="8">
    <source>
        <dbReference type="Proteomes" id="UP001239680"/>
    </source>
</evidence>
<evidence type="ECO:0000256" key="5">
    <source>
        <dbReference type="SAM" id="SignalP"/>
    </source>
</evidence>
<comment type="subcellular location">
    <subcellularLocation>
        <location evidence="1">Cell envelope</location>
    </subcellularLocation>
</comment>
<dbReference type="Proteomes" id="UP001239680">
    <property type="component" value="Unassembled WGS sequence"/>
</dbReference>
<comment type="similarity">
    <text evidence="2 4">Belongs to the bacterial solute-binding protein 3 family.</text>
</comment>
<dbReference type="RefSeq" id="WP_306681454.1">
    <property type="nucleotide sequence ID" value="NZ_JAVDBT010000016.1"/>
</dbReference>
<evidence type="ECO:0000259" key="6">
    <source>
        <dbReference type="SMART" id="SM00062"/>
    </source>
</evidence>
<proteinExistence type="inferred from homology"/>
<dbReference type="InterPro" id="IPR018313">
    <property type="entry name" value="SBP_3_CS"/>
</dbReference>
<dbReference type="PANTHER" id="PTHR35936">
    <property type="entry name" value="MEMBRANE-BOUND LYTIC MUREIN TRANSGLYCOSYLASE F"/>
    <property type="match status" value="1"/>
</dbReference>
<dbReference type="PROSITE" id="PS01039">
    <property type="entry name" value="SBP_BACTERIAL_3"/>
    <property type="match status" value="1"/>
</dbReference>
<dbReference type="Pfam" id="PF00497">
    <property type="entry name" value="SBP_bac_3"/>
    <property type="match status" value="1"/>
</dbReference>
<keyword evidence="8" id="KW-1185">Reference proteome</keyword>
<dbReference type="Gene3D" id="3.40.190.10">
    <property type="entry name" value="Periplasmic binding protein-like II"/>
    <property type="match status" value="2"/>
</dbReference>
<dbReference type="SMART" id="SM00062">
    <property type="entry name" value="PBPb"/>
    <property type="match status" value="1"/>
</dbReference>
<evidence type="ECO:0000256" key="3">
    <source>
        <dbReference type="ARBA" id="ARBA00022729"/>
    </source>
</evidence>
<feature type="domain" description="Solute-binding protein family 3/N-terminal" evidence="6">
    <location>
        <begin position="22"/>
        <end position="249"/>
    </location>
</feature>
<comment type="caution">
    <text evidence="7">The sequence shown here is derived from an EMBL/GenBank/DDBJ whole genome shotgun (WGS) entry which is preliminary data.</text>
</comment>
<protein>
    <submittedName>
        <fullName evidence="7">Transporter substrate-binding domain-containing protein</fullName>
    </submittedName>
</protein>
<accession>A0ABU0W185</accession>
<feature type="signal peptide" evidence="5">
    <location>
        <begin position="1"/>
        <end position="20"/>
    </location>
</feature>
<evidence type="ECO:0000256" key="1">
    <source>
        <dbReference type="ARBA" id="ARBA00004196"/>
    </source>
</evidence>
<dbReference type="EMBL" id="JAVDBT010000016">
    <property type="protein sequence ID" value="MDQ2067746.1"/>
    <property type="molecule type" value="Genomic_DNA"/>
</dbReference>
<gene>
    <name evidence="7" type="ORF">Q9295_15320</name>
</gene>
<evidence type="ECO:0000256" key="4">
    <source>
        <dbReference type="RuleBase" id="RU003744"/>
    </source>
</evidence>